<feature type="domain" description="ABC3 transporter permease C-terminal" evidence="7">
    <location>
        <begin position="702"/>
        <end position="815"/>
    </location>
</feature>
<dbReference type="AlphaFoldDB" id="A0A4S3KKE2"/>
<keyword evidence="3 6" id="KW-0812">Transmembrane</keyword>
<keyword evidence="5 6" id="KW-0472">Membrane</keyword>
<feature type="transmembrane region" description="Helical" evidence="6">
    <location>
        <begin position="743"/>
        <end position="769"/>
    </location>
</feature>
<comment type="caution">
    <text evidence="9">The sequence shown here is derived from an EMBL/GenBank/DDBJ whole genome shotgun (WGS) entry which is preliminary data.</text>
</comment>
<comment type="subcellular location">
    <subcellularLocation>
        <location evidence="1">Cell membrane</location>
        <topology evidence="1">Multi-pass membrane protein</topology>
    </subcellularLocation>
</comment>
<dbReference type="Proteomes" id="UP000307749">
    <property type="component" value="Unassembled WGS sequence"/>
</dbReference>
<keyword evidence="4 6" id="KW-1133">Transmembrane helix</keyword>
<dbReference type="RefSeq" id="WP_081127976.1">
    <property type="nucleotide sequence ID" value="NZ_LDOS01000002.1"/>
</dbReference>
<proteinExistence type="predicted"/>
<organism evidence="9 10">
    <name type="scientific">Metallibacterium scheffleri</name>
    <dbReference type="NCBI Taxonomy" id="993689"/>
    <lineage>
        <taxon>Bacteria</taxon>
        <taxon>Pseudomonadati</taxon>
        <taxon>Pseudomonadota</taxon>
        <taxon>Gammaproteobacteria</taxon>
        <taxon>Lysobacterales</taxon>
        <taxon>Rhodanobacteraceae</taxon>
        <taxon>Metallibacterium</taxon>
    </lineage>
</organism>
<feature type="transmembrane region" description="Helical" evidence="6">
    <location>
        <begin position="291"/>
        <end position="311"/>
    </location>
</feature>
<feature type="transmembrane region" description="Helical" evidence="6">
    <location>
        <begin position="380"/>
        <end position="407"/>
    </location>
</feature>
<evidence type="ECO:0000256" key="2">
    <source>
        <dbReference type="ARBA" id="ARBA00022475"/>
    </source>
</evidence>
<evidence type="ECO:0000256" key="4">
    <source>
        <dbReference type="ARBA" id="ARBA00022989"/>
    </source>
</evidence>
<dbReference type="GO" id="GO:0022857">
    <property type="term" value="F:transmembrane transporter activity"/>
    <property type="evidence" value="ECO:0007669"/>
    <property type="project" value="TreeGrafter"/>
</dbReference>
<dbReference type="GO" id="GO:0005886">
    <property type="term" value="C:plasma membrane"/>
    <property type="evidence" value="ECO:0007669"/>
    <property type="project" value="UniProtKB-SubCell"/>
</dbReference>
<keyword evidence="2" id="KW-1003">Cell membrane</keyword>
<evidence type="ECO:0000259" key="7">
    <source>
        <dbReference type="Pfam" id="PF02687"/>
    </source>
</evidence>
<dbReference type="InterPro" id="IPR050250">
    <property type="entry name" value="Macrolide_Exporter_MacB"/>
</dbReference>
<dbReference type="Pfam" id="PF12704">
    <property type="entry name" value="MacB_PCD"/>
    <property type="match status" value="1"/>
</dbReference>
<feature type="domain" description="MacB-like periplasmic core" evidence="8">
    <location>
        <begin position="96"/>
        <end position="206"/>
    </location>
</feature>
<name>A0A4S3KKE2_9GAMM</name>
<gene>
    <name evidence="9" type="ORF">B1806_11195</name>
</gene>
<feature type="transmembrane region" description="Helical" evidence="6">
    <location>
        <begin position="428"/>
        <end position="450"/>
    </location>
</feature>
<protein>
    <submittedName>
        <fullName evidence="9">Uncharacterized protein</fullName>
    </submittedName>
</protein>
<feature type="transmembrane region" description="Helical" evidence="6">
    <location>
        <begin position="338"/>
        <end position="360"/>
    </location>
</feature>
<feature type="transmembrane region" description="Helical" evidence="6">
    <location>
        <begin position="781"/>
        <end position="803"/>
    </location>
</feature>
<evidence type="ECO:0000256" key="6">
    <source>
        <dbReference type="SAM" id="Phobius"/>
    </source>
</evidence>
<dbReference type="PANTHER" id="PTHR30572:SF18">
    <property type="entry name" value="ABC-TYPE MACROLIDE FAMILY EXPORT SYSTEM PERMEASE COMPONENT 2"/>
    <property type="match status" value="1"/>
</dbReference>
<evidence type="ECO:0000313" key="10">
    <source>
        <dbReference type="Proteomes" id="UP000307749"/>
    </source>
</evidence>
<reference evidence="9 10" key="1">
    <citation type="submission" date="2017-02" db="EMBL/GenBank/DDBJ databases">
        <title>Whole genome sequencing of Metallibacterium scheffleri DSM 24874 (T).</title>
        <authorList>
            <person name="Kumar S."/>
            <person name="Patil P."/>
            <person name="Patil P.B."/>
        </authorList>
    </citation>
    <scope>NUCLEOTIDE SEQUENCE [LARGE SCALE GENOMIC DNA]</scope>
    <source>
        <strain evidence="9 10">DSM 24874</strain>
    </source>
</reference>
<dbReference type="EMBL" id="MWQO01000040">
    <property type="protein sequence ID" value="THD09292.1"/>
    <property type="molecule type" value="Genomic_DNA"/>
</dbReference>
<evidence type="ECO:0000256" key="5">
    <source>
        <dbReference type="ARBA" id="ARBA00023136"/>
    </source>
</evidence>
<evidence type="ECO:0000256" key="3">
    <source>
        <dbReference type="ARBA" id="ARBA00022692"/>
    </source>
</evidence>
<keyword evidence="10" id="KW-1185">Reference proteome</keyword>
<accession>A0A4S3KKE2</accession>
<evidence type="ECO:0000256" key="1">
    <source>
        <dbReference type="ARBA" id="ARBA00004651"/>
    </source>
</evidence>
<dbReference type="PANTHER" id="PTHR30572">
    <property type="entry name" value="MEMBRANE COMPONENT OF TRANSPORTER-RELATED"/>
    <property type="match status" value="1"/>
</dbReference>
<dbReference type="Pfam" id="PF02687">
    <property type="entry name" value="FtsX"/>
    <property type="match status" value="1"/>
</dbReference>
<feature type="transmembrane region" description="Helical" evidence="6">
    <location>
        <begin position="699"/>
        <end position="723"/>
    </location>
</feature>
<dbReference type="InterPro" id="IPR003838">
    <property type="entry name" value="ABC3_permease_C"/>
</dbReference>
<evidence type="ECO:0000259" key="8">
    <source>
        <dbReference type="Pfam" id="PF12704"/>
    </source>
</evidence>
<dbReference type="InterPro" id="IPR025857">
    <property type="entry name" value="MacB_PCD"/>
</dbReference>
<sequence length="822" mass="88433">MTAMQRYPWVQIVAYALLAVAAASTSLALSSLGVMNNPHVSGAGPGYRYGSLGIERRTGPDFRLGTTLIDQLSRVLPGSIGIGGALGDSLDFKIHKSRATTTKISIQYIAGNYMQMLHLQPQAGHLLTTADVRDGSRVIVISDKMARHLFGGAAKAIGHTLESIGSGSTPGVGLRVVGVLPDTFGGIWIHHDTQAWVPFTLMPAFHGFALPSIRGKTADEMFSLSGMAVMFSAPKNWTRIELQSKLQQAWLRLPASVVPNGALGLLAWHPYSVFPYARLAAARRIHLYLELAIAALFLATINVFTLNWLMLMRRRDALQMEIILGATRLHLRRRFLQSTAIIALLMLVLTTLLAASGYLLTKHLLPVNSLWSMFTAQAVLVRLIWILPLLVLIVVIAQAFPLAPFVFRPRFSRLQNASTPLADRYIGVVILIMEMLLAAVMSCAAAWALVNAWQMQHAELGMLNAPTSVVSITAKPEAAPFKLSIGSAAENANNLALIAVEQAVNGVWPKAKVGIGPLPSNRKEGLMHTIHAGSRATAVCQHYATRGWIDAAGVHLLAGVNFNSVVAQPDALLIDSHVARKLFGSAQVAIGKAIDGVEFTDRPQRVLGVFSPLRLNGLNHAPCPLVLLNLRSERGAGFHLFGGNLFIRPEVPLSRQASLRSMLDAAFTRSAPSLEIKSIQSDSAIHAQLAAPQTRQAEIFAFIALFAWAIALSGVASHLRLYLAMRKRLAAIRSALGAGPRRLYGEVLGGTLALALAGIVLSLLAAPWLAQQFAFLSGAQISPFGAATWIALAVLLLAVFLVAHFPARRAARAEPAASLHEL</sequence>
<evidence type="ECO:0000313" key="9">
    <source>
        <dbReference type="EMBL" id="THD09292.1"/>
    </source>
</evidence>
<dbReference type="STRING" id="993689.GCA_002077135_02367"/>